<accession>B1WV75</accession>
<dbReference type="KEGG" id="cyt:cce_2924"/>
<dbReference type="eggNOG" id="COG3597">
    <property type="taxonomic scope" value="Bacteria"/>
</dbReference>
<evidence type="ECO:0000313" key="1">
    <source>
        <dbReference type="EMBL" id="ACB52272.1"/>
    </source>
</evidence>
<dbReference type="EMBL" id="CP000806">
    <property type="protein sequence ID" value="ACB52272.1"/>
    <property type="molecule type" value="Genomic_DNA"/>
</dbReference>
<organism evidence="1 2">
    <name type="scientific">Crocosphaera subtropica (strain ATCC 51142 / BH68)</name>
    <name type="common">Cyanothece sp. (strain ATCC 51142)</name>
    <dbReference type="NCBI Taxonomy" id="43989"/>
    <lineage>
        <taxon>Bacteria</taxon>
        <taxon>Bacillati</taxon>
        <taxon>Cyanobacteriota</taxon>
        <taxon>Cyanophyceae</taxon>
        <taxon>Oscillatoriophycideae</taxon>
        <taxon>Chroococcales</taxon>
        <taxon>Aphanothecaceae</taxon>
        <taxon>Crocosphaera</taxon>
        <taxon>Crocosphaera subtropica</taxon>
    </lineage>
</organism>
<protein>
    <submittedName>
        <fullName evidence="1">Uncharacterized protein</fullName>
    </submittedName>
</protein>
<proteinExistence type="predicted"/>
<evidence type="ECO:0000313" key="2">
    <source>
        <dbReference type="Proteomes" id="UP000001203"/>
    </source>
</evidence>
<gene>
    <name evidence="1" type="ordered locus">cce_2924</name>
</gene>
<dbReference type="HOGENOM" id="CLU_103741_0_0_3"/>
<sequence>MSYSNQKMNNDFEKTLKTINDEVYKQIEYNLKPHLEETGKALETVAKNPILQKIYPWIGLQWLMYILGEVDHNKIQAHIDQLRQKYPTETPEQLANRIIQQQGIEAAKVGVFTNLIPPFALFLLGLEFSAITKLQVEMIYKLAAAYNLTLETPLRRGENFALYNLSLGGGLLKTSLSVIEIIPGIGPIVGACSDAILLYGLGYATTWLYQNTVEKNQKITQY</sequence>
<name>B1WV75_CROS5</name>
<keyword evidence="2" id="KW-1185">Reference proteome</keyword>
<dbReference type="Proteomes" id="UP000001203">
    <property type="component" value="Chromosome circular"/>
</dbReference>
<reference evidence="1 2" key="1">
    <citation type="journal article" date="2008" name="Proc. Natl. Acad. Sci. U.S.A.">
        <title>The genome of Cyanothece 51142, a unicellular diazotrophic cyanobacterium important in the marine nitrogen cycle.</title>
        <authorList>
            <person name="Welsh E.A."/>
            <person name="Liberton M."/>
            <person name="Stoeckel J."/>
            <person name="Loh T."/>
            <person name="Elvitigala T."/>
            <person name="Wang C."/>
            <person name="Wollam A."/>
            <person name="Fulton R.S."/>
            <person name="Clifton S.W."/>
            <person name="Jacobs J.M."/>
            <person name="Aurora R."/>
            <person name="Ghosh B.K."/>
            <person name="Sherman L.A."/>
            <person name="Smith R.D."/>
            <person name="Wilson R.K."/>
            <person name="Pakrasi H.B."/>
        </authorList>
    </citation>
    <scope>NUCLEOTIDE SEQUENCE [LARGE SCALE GENOMIC DNA]</scope>
    <source>
        <strain evidence="2">ATCC 51142 / BH68</strain>
    </source>
</reference>
<dbReference type="AlphaFoldDB" id="B1WV75"/>
<dbReference type="OrthoDB" id="424306at2"/>